<reference evidence="1 2" key="1">
    <citation type="submission" date="2018-11" db="EMBL/GenBank/DDBJ databases">
        <title>Whole genome sequence of Streptomyces paromomycinus NBRC 15454(T).</title>
        <authorList>
            <person name="Komaki H."/>
            <person name="Tamura T."/>
        </authorList>
    </citation>
    <scope>NUCLEOTIDE SEQUENCE [LARGE SCALE GENOMIC DNA]</scope>
    <source>
        <strain evidence="1 2">NBRC 15454</strain>
    </source>
</reference>
<evidence type="ECO:0000313" key="2">
    <source>
        <dbReference type="Proteomes" id="UP000286746"/>
    </source>
</evidence>
<accession>A0A401VZ00</accession>
<name>A0A401VZ00_STREY</name>
<proteinExistence type="predicted"/>
<sequence length="127" mass="13811">MQQAITDPSPIPDPETLRVRTGKVKAQGQILTNDLTDTLPGHVQDVDFLLNYLFEALRMVELRFSRSAVREVCFSPWSEAATNLAAKLHNTGVAGTLATFVEASKGLWEILGQIDDAPFPPDSTATG</sequence>
<keyword evidence="2" id="KW-1185">Reference proteome</keyword>
<evidence type="ECO:0000313" key="1">
    <source>
        <dbReference type="EMBL" id="GCD42265.1"/>
    </source>
</evidence>
<dbReference type="RefSeq" id="WP_125053683.1">
    <property type="nucleotide sequence ID" value="NZ_BHZD01000001.1"/>
</dbReference>
<dbReference type="AlphaFoldDB" id="A0A401VZ00"/>
<dbReference type="EMBL" id="BHZD01000001">
    <property type="protein sequence ID" value="GCD42265.1"/>
    <property type="molecule type" value="Genomic_DNA"/>
</dbReference>
<gene>
    <name evidence="1" type="ORF">GKJPGBOP_01924</name>
</gene>
<dbReference type="Proteomes" id="UP000286746">
    <property type="component" value="Unassembled WGS sequence"/>
</dbReference>
<protein>
    <submittedName>
        <fullName evidence="1">Uncharacterized protein</fullName>
    </submittedName>
</protein>
<organism evidence="1 2">
    <name type="scientific">Streptomyces paromomycinus</name>
    <name type="common">Streptomyces rimosus subsp. paromomycinus</name>
    <dbReference type="NCBI Taxonomy" id="92743"/>
    <lineage>
        <taxon>Bacteria</taxon>
        <taxon>Bacillati</taxon>
        <taxon>Actinomycetota</taxon>
        <taxon>Actinomycetes</taxon>
        <taxon>Kitasatosporales</taxon>
        <taxon>Streptomycetaceae</taxon>
        <taxon>Streptomyces</taxon>
    </lineage>
</organism>
<comment type="caution">
    <text evidence="1">The sequence shown here is derived from an EMBL/GenBank/DDBJ whole genome shotgun (WGS) entry which is preliminary data.</text>
</comment>